<dbReference type="InterPro" id="IPR004680">
    <property type="entry name" value="Cit_transptr-like_dom"/>
</dbReference>
<feature type="transmembrane region" description="Helical" evidence="7">
    <location>
        <begin position="148"/>
        <end position="169"/>
    </location>
</feature>
<evidence type="ECO:0000256" key="1">
    <source>
        <dbReference type="ARBA" id="ARBA00004141"/>
    </source>
</evidence>
<proteinExistence type="predicted"/>
<dbReference type="InterPro" id="IPR036721">
    <property type="entry name" value="RCK_C_sf"/>
</dbReference>
<evidence type="ECO:0000256" key="6">
    <source>
        <dbReference type="ARBA" id="ARBA00023136"/>
    </source>
</evidence>
<feature type="transmembrane region" description="Helical" evidence="7">
    <location>
        <begin position="12"/>
        <end position="29"/>
    </location>
</feature>
<dbReference type="PROSITE" id="PS51202">
    <property type="entry name" value="RCK_C"/>
    <property type="match status" value="2"/>
</dbReference>
<dbReference type="PANTHER" id="PTHR43652:SF2">
    <property type="entry name" value="BASIC AMINO ACID ANTIPORTER YFCC-RELATED"/>
    <property type="match status" value="1"/>
</dbReference>
<comment type="caution">
    <text evidence="9">The sequence shown here is derived from an EMBL/GenBank/DDBJ whole genome shotgun (WGS) entry which is preliminary data.</text>
</comment>
<dbReference type="InterPro" id="IPR031312">
    <property type="entry name" value="Na/sul_symport_CS"/>
</dbReference>
<gene>
    <name evidence="9" type="ORF">DFR46_2708</name>
</gene>
<dbReference type="InterPro" id="IPR051679">
    <property type="entry name" value="DASS-Related_Transporters"/>
</dbReference>
<evidence type="ECO:0000256" key="5">
    <source>
        <dbReference type="ARBA" id="ARBA00022989"/>
    </source>
</evidence>
<dbReference type="Proteomes" id="UP000256310">
    <property type="component" value="Unassembled WGS sequence"/>
</dbReference>
<dbReference type="RefSeq" id="WP_245953861.1">
    <property type="nucleotide sequence ID" value="NZ_QRDP01000004.1"/>
</dbReference>
<organism evidence="9 10">
    <name type="scientific">Parasphingopyxis lamellibrachiae</name>
    <dbReference type="NCBI Taxonomy" id="680125"/>
    <lineage>
        <taxon>Bacteria</taxon>
        <taxon>Pseudomonadati</taxon>
        <taxon>Pseudomonadota</taxon>
        <taxon>Alphaproteobacteria</taxon>
        <taxon>Sphingomonadales</taxon>
        <taxon>Sphingomonadaceae</taxon>
        <taxon>Parasphingopyxis</taxon>
    </lineage>
</organism>
<evidence type="ECO:0000313" key="10">
    <source>
        <dbReference type="Proteomes" id="UP000256310"/>
    </source>
</evidence>
<dbReference type="PANTHER" id="PTHR43652">
    <property type="entry name" value="BASIC AMINO ACID ANTIPORTER YFCC-RELATED"/>
    <property type="match status" value="1"/>
</dbReference>
<evidence type="ECO:0000256" key="7">
    <source>
        <dbReference type="SAM" id="Phobius"/>
    </source>
</evidence>
<feature type="transmembrane region" description="Helical" evidence="7">
    <location>
        <begin position="476"/>
        <end position="502"/>
    </location>
</feature>
<feature type="transmembrane region" description="Helical" evidence="7">
    <location>
        <begin position="508"/>
        <end position="529"/>
    </location>
</feature>
<feature type="transmembrane region" description="Helical" evidence="7">
    <location>
        <begin position="451"/>
        <end position="469"/>
    </location>
</feature>
<dbReference type="GO" id="GO:0006813">
    <property type="term" value="P:potassium ion transport"/>
    <property type="evidence" value="ECO:0007669"/>
    <property type="project" value="InterPro"/>
</dbReference>
<evidence type="ECO:0000256" key="4">
    <source>
        <dbReference type="ARBA" id="ARBA00022737"/>
    </source>
</evidence>
<feature type="transmembrane region" description="Helical" evidence="7">
    <location>
        <begin position="35"/>
        <end position="51"/>
    </location>
</feature>
<evidence type="ECO:0000256" key="3">
    <source>
        <dbReference type="ARBA" id="ARBA00022692"/>
    </source>
</evidence>
<evidence type="ECO:0000259" key="8">
    <source>
        <dbReference type="PROSITE" id="PS51202"/>
    </source>
</evidence>
<accession>A0A3D9FJ97</accession>
<evidence type="ECO:0000256" key="2">
    <source>
        <dbReference type="ARBA" id="ARBA00022448"/>
    </source>
</evidence>
<reference evidence="9 10" key="1">
    <citation type="submission" date="2018-07" db="EMBL/GenBank/DDBJ databases">
        <title>Genomic Encyclopedia of Type Strains, Phase IV (KMG-IV): sequencing the most valuable type-strain genomes for metagenomic binning, comparative biology and taxonomic classification.</title>
        <authorList>
            <person name="Goeker M."/>
        </authorList>
    </citation>
    <scope>NUCLEOTIDE SEQUENCE [LARGE SCALE GENOMIC DNA]</scope>
    <source>
        <strain evidence="9 10">DSM 26725</strain>
    </source>
</reference>
<dbReference type="GO" id="GO:0005886">
    <property type="term" value="C:plasma membrane"/>
    <property type="evidence" value="ECO:0007669"/>
    <property type="project" value="TreeGrafter"/>
</dbReference>
<dbReference type="Pfam" id="PF03600">
    <property type="entry name" value="CitMHS"/>
    <property type="match status" value="1"/>
</dbReference>
<feature type="transmembrane region" description="Helical" evidence="7">
    <location>
        <begin position="406"/>
        <end position="439"/>
    </location>
</feature>
<dbReference type="InterPro" id="IPR006037">
    <property type="entry name" value="RCK_C"/>
</dbReference>
<feature type="transmembrane region" description="Helical" evidence="7">
    <location>
        <begin position="63"/>
        <end position="81"/>
    </location>
</feature>
<feature type="transmembrane region" description="Helical" evidence="7">
    <location>
        <begin position="101"/>
        <end position="127"/>
    </location>
</feature>
<sequence length="595" mass="63268">MEAIRLFIEVNQAVIGLIILGVMFVAFLFERFPAAVVALFGACTFLFLGILDSEGLLSVFSNPAPITIGAMFVLSGALLRTGTIDALASGIVTRAAKRPKLALVELLAGAFTASAFMNNTPVVLVLTPIMARLAEATGMSVKRLLIPLSYICILGGTMTLIGTSTNLIVDAVARQEGLEPFGIFEITPYGLMAALAGAVTLAIFGPLLLPKGDPTSLYRSTEDTDFLTELIVLDDSDVIGKNYGELSALRPSRLKVLAIKRDDQFIRQDIAEEVAMAGDHLIIRTDMTELLSLRRTRQFEMGLAGKNGPSANSEALVEATIAPTHPSLGRRLSDIPFLSRLRVRIIGITRHRQLPGPDMPNARMRAADHLLVTGSEDAIRRMYENPNLLGVGQTRTREFRRDRAPVAILALAAVVLLAALNIVSLAVAAILAMGAILAARCIDAEEAWGSIDGNVLILIFAMLAVGVGLEQAGSVSLIVAAAVPALELMPAWSLIFIVYALSVILTEIVTNNAVAVVVTPIVIGLAAQLGIDPRPLVIAVMFAASASFATPIGYQTNTLVYAAGNYRFVDFIKAGLPLTAAVGFTTCLTIAFMFA</sequence>
<dbReference type="SUPFAM" id="SSF116726">
    <property type="entry name" value="TrkA C-terminal domain-like"/>
    <property type="match status" value="2"/>
</dbReference>
<keyword evidence="5 7" id="KW-1133">Transmembrane helix</keyword>
<keyword evidence="6 7" id="KW-0472">Membrane</keyword>
<feature type="domain" description="RCK C-terminal" evidence="8">
    <location>
        <begin position="303"/>
        <end position="388"/>
    </location>
</feature>
<dbReference type="Gene3D" id="3.30.70.1450">
    <property type="entry name" value="Regulator of K+ conductance, C-terminal domain"/>
    <property type="match status" value="2"/>
</dbReference>
<dbReference type="PROSITE" id="PS01271">
    <property type="entry name" value="NA_SULFATE"/>
    <property type="match status" value="1"/>
</dbReference>
<feature type="transmembrane region" description="Helical" evidence="7">
    <location>
        <begin position="536"/>
        <end position="554"/>
    </location>
</feature>
<keyword evidence="4" id="KW-0677">Repeat</keyword>
<dbReference type="Pfam" id="PF02080">
    <property type="entry name" value="TrkA_C"/>
    <property type="match status" value="1"/>
</dbReference>
<feature type="domain" description="RCK C-terminal" evidence="8">
    <location>
        <begin position="215"/>
        <end position="299"/>
    </location>
</feature>
<feature type="transmembrane region" description="Helical" evidence="7">
    <location>
        <begin position="574"/>
        <end position="594"/>
    </location>
</feature>
<feature type="transmembrane region" description="Helical" evidence="7">
    <location>
        <begin position="189"/>
        <end position="209"/>
    </location>
</feature>
<dbReference type="EMBL" id="QRDP01000004">
    <property type="protein sequence ID" value="RED17657.1"/>
    <property type="molecule type" value="Genomic_DNA"/>
</dbReference>
<protein>
    <submittedName>
        <fullName evidence="9">TrkA family protein</fullName>
    </submittedName>
</protein>
<evidence type="ECO:0000313" key="9">
    <source>
        <dbReference type="EMBL" id="RED17657.1"/>
    </source>
</evidence>
<keyword evidence="3 7" id="KW-0812">Transmembrane</keyword>
<keyword evidence="10" id="KW-1185">Reference proteome</keyword>
<dbReference type="AlphaFoldDB" id="A0A3D9FJ97"/>
<keyword evidence="2" id="KW-0813">Transport</keyword>
<dbReference type="GO" id="GO:0008324">
    <property type="term" value="F:monoatomic cation transmembrane transporter activity"/>
    <property type="evidence" value="ECO:0007669"/>
    <property type="project" value="InterPro"/>
</dbReference>
<name>A0A3D9FJ97_9SPHN</name>
<comment type="subcellular location">
    <subcellularLocation>
        <location evidence="1">Membrane</location>
        <topology evidence="1">Multi-pass membrane protein</topology>
    </subcellularLocation>
</comment>